<evidence type="ECO:0000256" key="9">
    <source>
        <dbReference type="ARBA" id="ARBA00022989"/>
    </source>
</evidence>
<dbReference type="Gene3D" id="3.40.50.2300">
    <property type="match status" value="1"/>
</dbReference>
<dbReference type="InterPro" id="IPR003594">
    <property type="entry name" value="HATPase_dom"/>
</dbReference>
<evidence type="ECO:0000256" key="3">
    <source>
        <dbReference type="ARBA" id="ARBA00012438"/>
    </source>
</evidence>
<evidence type="ECO:0000256" key="12">
    <source>
        <dbReference type="SAM" id="Coils"/>
    </source>
</evidence>
<dbReference type="PANTHER" id="PTHR43547">
    <property type="entry name" value="TWO-COMPONENT HISTIDINE KINASE"/>
    <property type="match status" value="1"/>
</dbReference>
<evidence type="ECO:0000259" key="16">
    <source>
        <dbReference type="PROSITE" id="PS50885"/>
    </source>
</evidence>
<dbReference type="InterPro" id="IPR005467">
    <property type="entry name" value="His_kinase_dom"/>
</dbReference>
<feature type="modified residue" description="4-aspartylphosphate" evidence="11">
    <location>
        <position position="794"/>
    </location>
</feature>
<feature type="coiled-coil region" evidence="12">
    <location>
        <begin position="444"/>
        <end position="481"/>
    </location>
</feature>
<sequence>MVEKRKLTGLRSKLMLAFLMLSIVPFSTISILFLYSYSKDLTLQTTSHLVSVREIKKSQVRDYFRELKQQASLFSQSDFAKASIGRFYGFSAAFERLGPTIESSRVTAQQLYEPGGWDKYKVPEQASEEQRKFKSIEQGDGLYKRVHLRYHKEYAKLVRESDFSDILLVDETGNVVYSVTKQANWGTNLISGQYKTTALADTFQKLKVQMDQVKNPSELYHFSDFSLNPLTNEVVAYLSLPIMQHSYVRGVIIFEISNKGLNALMSDREGLGKTGETFIVGSDNKLRSDLSLTPEYSVLNSFTNSQYQLSSSPVSDALNGKSGAGRFGSYRQEEVLAAYTKINIFGQSWALISEISVDEAFALTRQLEKLVLSFAFFSVLLFVMFSRWLSNTITAPLLNLTWSAELVAAGDLEKPIRGANPEGDEICRLAHSFAHMQYSVREKLQLINQQKQELESQVELIQKQNEELQQADKLKDEFLANTSHELRTPIHGIVGMAESMIAGSAGELSESQRQQLSLIIRSSEGLARLVNDLLDYHKMRYGQLPIKMQAIDLKSVINLVFELCHHLTGNKPLRLINQCPDDLPVVYADELRLEQVLYNLIGNAIKYTPEGKVVLGVEAYEHELRITITDTGIGMNEAQLKHIFEPLVQIRNSRNHAKAGYGLGLSVSKQLVSLMQGELTVTSKPDLGSVFSFTLPIHENQDISPLVVSENPQHHLLLDEPVDLKINNFVEKTVKPLEVSDQANTILVVDDEVINLQIMQNLLSLQGYQVYCCQDGQEALAVLDVEQPDLLLVDVMMPTMTGFELCHKVREKYDRLTLPVIFLTALNQPKDLLEGFEAGANDYLVKPFCKDELYARINAHIQAKLANDHRIENTLLKQEISQHIDTQQGLQNTQTKLLTMLEQADEALLGITSEGIIDFVSTGAESLFELERELLINTHIDRLLMTPFKAQLEANHDPESETQEFELACKNANGPFAEKVTISPATFGQKRGWSLIFHCMPENSQSLTGRHSNEKVQALTSAITSLSKYVLTTDQQLINELRALGPDFSLLADKLSVDNDGDRLRNQIVETMKTALELWQDSTGEGKIELAEKSKLWRVYLDRSSLQTRTLDKYLQIDTLPKSPRWRTVLSTAEYVLSHCKLSDPDREKLEQAKVALRTQVNKSES</sequence>
<keyword evidence="4" id="KW-1003">Cell membrane</keyword>
<comment type="subcellular location">
    <subcellularLocation>
        <location evidence="2">Cell membrane</location>
        <topology evidence="2">Multi-pass membrane protein</topology>
    </subcellularLocation>
</comment>
<dbReference type="Gene3D" id="3.30.450.20">
    <property type="entry name" value="PAS domain"/>
    <property type="match status" value="2"/>
</dbReference>
<keyword evidence="7 13" id="KW-0812">Transmembrane</keyword>
<feature type="domain" description="Histidine kinase" evidence="14">
    <location>
        <begin position="481"/>
        <end position="699"/>
    </location>
</feature>
<evidence type="ECO:0000256" key="6">
    <source>
        <dbReference type="ARBA" id="ARBA00022679"/>
    </source>
</evidence>
<dbReference type="InterPro" id="IPR033479">
    <property type="entry name" value="dCache_1"/>
</dbReference>
<dbReference type="SUPFAM" id="SSF158472">
    <property type="entry name" value="HAMP domain-like"/>
    <property type="match status" value="1"/>
</dbReference>
<dbReference type="Pfam" id="PF02743">
    <property type="entry name" value="dCache_1"/>
    <property type="match status" value="1"/>
</dbReference>
<evidence type="ECO:0000313" key="18">
    <source>
        <dbReference type="Proteomes" id="UP001201273"/>
    </source>
</evidence>
<evidence type="ECO:0000256" key="7">
    <source>
        <dbReference type="ARBA" id="ARBA00022692"/>
    </source>
</evidence>
<dbReference type="InterPro" id="IPR035965">
    <property type="entry name" value="PAS-like_dom_sf"/>
</dbReference>
<evidence type="ECO:0000256" key="2">
    <source>
        <dbReference type="ARBA" id="ARBA00004651"/>
    </source>
</evidence>
<accession>A0ABS8W8V1</accession>
<dbReference type="Gene3D" id="1.10.287.130">
    <property type="match status" value="1"/>
</dbReference>
<evidence type="ECO:0000256" key="11">
    <source>
        <dbReference type="PROSITE-ProRule" id="PRU00169"/>
    </source>
</evidence>
<evidence type="ECO:0000259" key="15">
    <source>
        <dbReference type="PROSITE" id="PS50110"/>
    </source>
</evidence>
<dbReference type="Pfam" id="PF00072">
    <property type="entry name" value="Response_reg"/>
    <property type="match status" value="1"/>
</dbReference>
<dbReference type="RefSeq" id="WP_233052913.1">
    <property type="nucleotide sequence ID" value="NZ_JAIMJA010000010.1"/>
</dbReference>
<dbReference type="SMART" id="SM00388">
    <property type="entry name" value="HisKA"/>
    <property type="match status" value="1"/>
</dbReference>
<dbReference type="Pfam" id="PF02518">
    <property type="entry name" value="HATPase_c"/>
    <property type="match status" value="1"/>
</dbReference>
<feature type="domain" description="Response regulatory" evidence="15">
    <location>
        <begin position="745"/>
        <end position="861"/>
    </location>
</feature>
<organism evidence="17 18">
    <name type="scientific">Motilimonas cestriensis</name>
    <dbReference type="NCBI Taxonomy" id="2742685"/>
    <lineage>
        <taxon>Bacteria</taxon>
        <taxon>Pseudomonadati</taxon>
        <taxon>Pseudomonadota</taxon>
        <taxon>Gammaproteobacteria</taxon>
        <taxon>Alteromonadales</taxon>
        <taxon>Alteromonadales genera incertae sedis</taxon>
        <taxon>Motilimonas</taxon>
    </lineage>
</organism>
<evidence type="ECO:0000256" key="8">
    <source>
        <dbReference type="ARBA" id="ARBA00022777"/>
    </source>
</evidence>
<dbReference type="InterPro" id="IPR036097">
    <property type="entry name" value="HisK_dim/P_sf"/>
</dbReference>
<dbReference type="InterPro" id="IPR036890">
    <property type="entry name" value="HATPase_C_sf"/>
</dbReference>
<comment type="caution">
    <text evidence="17">The sequence shown here is derived from an EMBL/GenBank/DDBJ whole genome shotgun (WGS) entry which is preliminary data.</text>
</comment>
<feature type="transmembrane region" description="Helical" evidence="13">
    <location>
        <begin position="14"/>
        <end position="35"/>
    </location>
</feature>
<dbReference type="PRINTS" id="PR00344">
    <property type="entry name" value="BCTRLSENSOR"/>
</dbReference>
<dbReference type="InterPro" id="IPR013767">
    <property type="entry name" value="PAS_fold"/>
</dbReference>
<dbReference type="Proteomes" id="UP001201273">
    <property type="component" value="Unassembled WGS sequence"/>
</dbReference>
<dbReference type="PROSITE" id="PS50110">
    <property type="entry name" value="RESPONSE_REGULATORY"/>
    <property type="match status" value="1"/>
</dbReference>
<dbReference type="SUPFAM" id="SSF47384">
    <property type="entry name" value="Homodimeric domain of signal transducing histidine kinase"/>
    <property type="match status" value="1"/>
</dbReference>
<keyword evidence="6" id="KW-0808">Transferase</keyword>
<evidence type="ECO:0000256" key="5">
    <source>
        <dbReference type="ARBA" id="ARBA00022553"/>
    </source>
</evidence>
<dbReference type="Pfam" id="PF00989">
    <property type="entry name" value="PAS"/>
    <property type="match status" value="1"/>
</dbReference>
<dbReference type="EC" id="2.7.13.3" evidence="3"/>
<evidence type="ECO:0000313" key="17">
    <source>
        <dbReference type="EMBL" id="MCE2595432.1"/>
    </source>
</evidence>
<dbReference type="CDD" id="cd16922">
    <property type="entry name" value="HATPase_EvgS-ArcB-TorS-like"/>
    <property type="match status" value="1"/>
</dbReference>
<keyword evidence="12" id="KW-0175">Coiled coil</keyword>
<evidence type="ECO:0000256" key="10">
    <source>
        <dbReference type="ARBA" id="ARBA00023136"/>
    </source>
</evidence>
<dbReference type="CDD" id="cd22890">
    <property type="entry name" value="ChiS-DBD"/>
    <property type="match status" value="1"/>
</dbReference>
<keyword evidence="8" id="KW-0418">Kinase</keyword>
<keyword evidence="10 13" id="KW-0472">Membrane</keyword>
<gene>
    <name evidence="17" type="ORF">K6Y31_11450</name>
</gene>
<dbReference type="InterPro" id="IPR011006">
    <property type="entry name" value="CheY-like_superfamily"/>
</dbReference>
<evidence type="ECO:0000259" key="14">
    <source>
        <dbReference type="PROSITE" id="PS50109"/>
    </source>
</evidence>
<dbReference type="EMBL" id="JAIMJA010000010">
    <property type="protein sequence ID" value="MCE2595432.1"/>
    <property type="molecule type" value="Genomic_DNA"/>
</dbReference>
<evidence type="ECO:0000256" key="13">
    <source>
        <dbReference type="SAM" id="Phobius"/>
    </source>
</evidence>
<dbReference type="SMART" id="SM00304">
    <property type="entry name" value="HAMP"/>
    <property type="match status" value="1"/>
</dbReference>
<dbReference type="SUPFAM" id="SSF55874">
    <property type="entry name" value="ATPase domain of HSP90 chaperone/DNA topoisomerase II/histidine kinase"/>
    <property type="match status" value="1"/>
</dbReference>
<dbReference type="InterPro" id="IPR004358">
    <property type="entry name" value="Sig_transdc_His_kin-like_C"/>
</dbReference>
<evidence type="ECO:0000256" key="1">
    <source>
        <dbReference type="ARBA" id="ARBA00000085"/>
    </source>
</evidence>
<protein>
    <recommendedName>
        <fullName evidence="3">histidine kinase</fullName>
        <ecNumber evidence="3">2.7.13.3</ecNumber>
    </recommendedName>
</protein>
<reference evidence="17 18" key="1">
    <citation type="journal article" date="2022" name="Environ. Microbiol. Rep.">
        <title>Eco-phylogenetic analyses reveal divergent evolution of vitamin B12 metabolism in the marine bacterial family 'Psychromonadaceae'.</title>
        <authorList>
            <person name="Jin X."/>
            <person name="Yang Y."/>
            <person name="Cao H."/>
            <person name="Gao B."/>
            <person name="Zhao Z."/>
        </authorList>
    </citation>
    <scope>NUCLEOTIDE SEQUENCE [LARGE SCALE GENOMIC DNA]</scope>
    <source>
        <strain evidence="17 18">MKS20</strain>
    </source>
</reference>
<keyword evidence="9 13" id="KW-1133">Transmembrane helix</keyword>
<dbReference type="PROSITE" id="PS50109">
    <property type="entry name" value="HIS_KIN"/>
    <property type="match status" value="1"/>
</dbReference>
<keyword evidence="18" id="KW-1185">Reference proteome</keyword>
<feature type="domain" description="HAMP" evidence="16">
    <location>
        <begin position="391"/>
        <end position="445"/>
    </location>
</feature>
<dbReference type="SUPFAM" id="SSF55785">
    <property type="entry name" value="PYP-like sensor domain (PAS domain)"/>
    <property type="match status" value="1"/>
</dbReference>
<dbReference type="PANTHER" id="PTHR43547:SF2">
    <property type="entry name" value="HYBRID SIGNAL TRANSDUCTION HISTIDINE KINASE C"/>
    <property type="match status" value="1"/>
</dbReference>
<name>A0ABS8W8V1_9GAMM</name>
<evidence type="ECO:0000256" key="4">
    <source>
        <dbReference type="ARBA" id="ARBA00022475"/>
    </source>
</evidence>
<proteinExistence type="predicted"/>
<dbReference type="InterPro" id="IPR003661">
    <property type="entry name" value="HisK_dim/P_dom"/>
</dbReference>
<dbReference type="SUPFAM" id="SSF52172">
    <property type="entry name" value="CheY-like"/>
    <property type="match status" value="1"/>
</dbReference>
<dbReference type="PROSITE" id="PS50885">
    <property type="entry name" value="HAMP"/>
    <property type="match status" value="1"/>
</dbReference>
<dbReference type="Gene3D" id="1.10.8.500">
    <property type="entry name" value="HAMP domain in histidine kinase"/>
    <property type="match status" value="1"/>
</dbReference>
<dbReference type="CDD" id="cd06225">
    <property type="entry name" value="HAMP"/>
    <property type="match status" value="1"/>
</dbReference>
<dbReference type="SMART" id="SM00387">
    <property type="entry name" value="HATPase_c"/>
    <property type="match status" value="1"/>
</dbReference>
<comment type="catalytic activity">
    <reaction evidence="1">
        <text>ATP + protein L-histidine = ADP + protein N-phospho-L-histidine.</text>
        <dbReference type="EC" id="2.7.13.3"/>
    </reaction>
</comment>
<dbReference type="SMART" id="SM00448">
    <property type="entry name" value="REC"/>
    <property type="match status" value="1"/>
</dbReference>
<feature type="transmembrane region" description="Helical" evidence="13">
    <location>
        <begin position="370"/>
        <end position="389"/>
    </location>
</feature>
<dbReference type="InterPro" id="IPR001789">
    <property type="entry name" value="Sig_transdc_resp-reg_receiver"/>
</dbReference>
<dbReference type="Pfam" id="PF00512">
    <property type="entry name" value="HisKA"/>
    <property type="match status" value="1"/>
</dbReference>
<dbReference type="CDD" id="cd00082">
    <property type="entry name" value="HisKA"/>
    <property type="match status" value="1"/>
</dbReference>
<keyword evidence="5 11" id="KW-0597">Phosphoprotein</keyword>
<dbReference type="Gene3D" id="3.30.565.10">
    <property type="entry name" value="Histidine kinase-like ATPase, C-terminal domain"/>
    <property type="match status" value="1"/>
</dbReference>
<dbReference type="InterPro" id="IPR003660">
    <property type="entry name" value="HAMP_dom"/>
</dbReference>
<dbReference type="Pfam" id="PF00672">
    <property type="entry name" value="HAMP"/>
    <property type="match status" value="1"/>
</dbReference>